<dbReference type="PATRIC" id="fig|1308866.3.peg.1282"/>
<dbReference type="Pfam" id="PF01596">
    <property type="entry name" value="Methyltransf_3"/>
    <property type="match status" value="1"/>
</dbReference>
<comment type="subunit">
    <text evidence="4">Homodimer.</text>
</comment>
<dbReference type="PANTHER" id="PTHR10509">
    <property type="entry name" value="O-METHYLTRANSFERASE-RELATED"/>
    <property type="match status" value="1"/>
</dbReference>
<dbReference type="PROSITE" id="PS51682">
    <property type="entry name" value="SAM_OMT_I"/>
    <property type="match status" value="1"/>
</dbReference>
<feature type="binding site" evidence="4">
    <location>
        <position position="131"/>
    </location>
    <ligand>
        <name>S-adenosyl-L-methionine</name>
        <dbReference type="ChEBI" id="CHEBI:59789"/>
    </ligand>
</feature>
<keyword evidence="4" id="KW-0460">Magnesium</keyword>
<reference evidence="5 6" key="1">
    <citation type="submission" date="2013-03" db="EMBL/GenBank/DDBJ databases">
        <title>Draft genome sequence of Gracibacillus halophilus YIM-C55.5, a moderately halophilic and thermophilic organism from the Xiaochaidamu salt lake.</title>
        <authorList>
            <person name="Sugumar T."/>
            <person name="Polireddy D.R."/>
            <person name="Antony A."/>
            <person name="Madhava Y.R."/>
            <person name="Sivakumar N."/>
        </authorList>
    </citation>
    <scope>NUCLEOTIDE SEQUENCE [LARGE SCALE GENOMIC DNA]</scope>
    <source>
        <strain evidence="5 6">YIM-C55.5</strain>
    </source>
</reference>
<comment type="similarity">
    <text evidence="4">Belongs to the class I-like SAM-binding methyltransferase superfamily. Cation-dependent O-methyltransferase family.</text>
</comment>
<dbReference type="EMBL" id="APML01000019">
    <property type="protein sequence ID" value="ENH97608.1"/>
    <property type="molecule type" value="Genomic_DNA"/>
</dbReference>
<keyword evidence="4" id="KW-0479">Metal-binding</keyword>
<feature type="binding site" evidence="4">
    <location>
        <begin position="111"/>
        <end position="112"/>
    </location>
    <ligand>
        <name>S-adenosyl-L-methionine</name>
        <dbReference type="ChEBI" id="CHEBI:59789"/>
    </ligand>
</feature>
<name>N4WBF2_9BACI</name>
<evidence type="ECO:0000256" key="3">
    <source>
        <dbReference type="ARBA" id="ARBA00022691"/>
    </source>
</evidence>
<keyword evidence="1 4" id="KW-0489">Methyltransferase</keyword>
<gene>
    <name evidence="4" type="primary">trmR</name>
    <name evidence="5" type="ORF">J416_06338</name>
</gene>
<proteinExistence type="inferred from homology"/>
<feature type="binding site" evidence="4">
    <location>
        <position position="36"/>
    </location>
    <ligand>
        <name>S-adenosyl-L-methionine</name>
        <dbReference type="ChEBI" id="CHEBI:59789"/>
    </ligand>
</feature>
<keyword evidence="2 4" id="KW-0808">Transferase</keyword>
<dbReference type="eggNOG" id="COG4122">
    <property type="taxonomic scope" value="Bacteria"/>
</dbReference>
<evidence type="ECO:0000256" key="4">
    <source>
        <dbReference type="HAMAP-Rule" id="MF_02217"/>
    </source>
</evidence>
<dbReference type="PANTHER" id="PTHR10509:SF14">
    <property type="entry name" value="CAFFEOYL-COA O-METHYLTRANSFERASE 3-RELATED"/>
    <property type="match status" value="1"/>
</dbReference>
<dbReference type="Gene3D" id="3.40.50.150">
    <property type="entry name" value="Vaccinia Virus protein VP39"/>
    <property type="match status" value="1"/>
</dbReference>
<dbReference type="EC" id="2.1.1.-" evidence="4"/>
<dbReference type="GO" id="GO:0030488">
    <property type="term" value="P:tRNA methylation"/>
    <property type="evidence" value="ECO:0007669"/>
    <property type="project" value="UniProtKB-UniRule"/>
</dbReference>
<comment type="catalytic activity">
    <reaction evidence="4">
        <text>5-hydroxyuridine(34) in tRNA + S-adenosyl-L-methionine = 5-methoxyuridine(34) in tRNA + S-adenosyl-L-homocysteine + H(+)</text>
        <dbReference type="Rhea" id="RHEA:60524"/>
        <dbReference type="Rhea" id="RHEA-COMP:13381"/>
        <dbReference type="Rhea" id="RHEA-COMP:15591"/>
        <dbReference type="ChEBI" id="CHEBI:15378"/>
        <dbReference type="ChEBI" id="CHEBI:57856"/>
        <dbReference type="ChEBI" id="CHEBI:59789"/>
        <dbReference type="ChEBI" id="CHEBI:136877"/>
        <dbReference type="ChEBI" id="CHEBI:143860"/>
    </reaction>
</comment>
<keyword evidence="3 4" id="KW-0949">S-adenosyl-L-methionine</keyword>
<feature type="binding site" evidence="4">
    <location>
        <position position="66"/>
    </location>
    <ligand>
        <name>S-adenosyl-L-methionine</name>
        <dbReference type="ChEBI" id="CHEBI:59789"/>
    </ligand>
</feature>
<accession>N4WBF2</accession>
<feature type="binding site" evidence="4">
    <location>
        <position position="83"/>
    </location>
    <ligand>
        <name>S-adenosyl-L-methionine</name>
        <dbReference type="ChEBI" id="CHEBI:59789"/>
    </ligand>
</feature>
<feature type="binding site" evidence="4">
    <location>
        <position position="157"/>
    </location>
    <ligand>
        <name>Mg(2+)</name>
        <dbReference type="ChEBI" id="CHEBI:18420"/>
    </ligand>
</feature>
<dbReference type="InterPro" id="IPR029063">
    <property type="entry name" value="SAM-dependent_MTases_sf"/>
</dbReference>
<dbReference type="InterPro" id="IPR002935">
    <property type="entry name" value="SAM_O-MeTrfase"/>
</dbReference>
<dbReference type="STRING" id="1308866.J416_06338"/>
<evidence type="ECO:0000313" key="5">
    <source>
        <dbReference type="EMBL" id="ENH97608.1"/>
    </source>
</evidence>
<dbReference type="GO" id="GO:0008171">
    <property type="term" value="F:O-methyltransferase activity"/>
    <property type="evidence" value="ECO:0007669"/>
    <property type="project" value="InterPro"/>
</dbReference>
<sequence>MMDQTVLQYVHSFSAPIPEWAIDMEREARQDGVPIIDSHSMQFFHQLARSTQPSRILEIGTAIGYSALRLLEACPSALITTLERDPDMIQKAHVNISKRNCHDQIDLIEGDALEVVDKVAEKAPFDVIFIDAAKGQYQRFFQTFTPMLKEHGVVVTDNVLFRGLAADPSQAPSKRIQKMAEKIHAFNEWLMEHPNYDTTMLPIGDGMAISTKKKN</sequence>
<dbReference type="HAMAP" id="MF_02217">
    <property type="entry name" value="TrmR_methyltr"/>
    <property type="match status" value="1"/>
</dbReference>
<evidence type="ECO:0000256" key="2">
    <source>
        <dbReference type="ARBA" id="ARBA00022679"/>
    </source>
</evidence>
<dbReference type="AlphaFoldDB" id="N4WBF2"/>
<comment type="caution">
    <text evidence="5">The sequence shown here is derived from an EMBL/GenBank/DDBJ whole genome shotgun (WGS) entry which is preliminary data.</text>
</comment>
<feature type="binding site" evidence="4">
    <location>
        <position position="131"/>
    </location>
    <ligand>
        <name>Mg(2+)</name>
        <dbReference type="ChEBI" id="CHEBI:18420"/>
    </ligand>
</feature>
<dbReference type="GO" id="GO:0016300">
    <property type="term" value="F:tRNA (uridine) methyltransferase activity"/>
    <property type="evidence" value="ECO:0007669"/>
    <property type="project" value="UniProtKB-UniRule"/>
</dbReference>
<protein>
    <recommendedName>
        <fullName evidence="4">tRNA 5-hydroxyuridine methyltransferase</fullName>
        <ecNumber evidence="4">2.1.1.-</ecNumber>
    </recommendedName>
    <alternativeName>
        <fullName evidence="4">ho5U methyltransferase</fullName>
    </alternativeName>
</protein>
<dbReference type="InterPro" id="IPR050362">
    <property type="entry name" value="Cation-dep_OMT"/>
</dbReference>
<dbReference type="SUPFAM" id="SSF53335">
    <property type="entry name" value="S-adenosyl-L-methionine-dependent methyltransferases"/>
    <property type="match status" value="1"/>
</dbReference>
<keyword evidence="4" id="KW-0819">tRNA processing</keyword>
<evidence type="ECO:0000256" key="1">
    <source>
        <dbReference type="ARBA" id="ARBA00022603"/>
    </source>
</evidence>
<dbReference type="GO" id="GO:0008757">
    <property type="term" value="F:S-adenosylmethionine-dependent methyltransferase activity"/>
    <property type="evidence" value="ECO:0007669"/>
    <property type="project" value="TreeGrafter"/>
</dbReference>
<feature type="binding site" evidence="4">
    <location>
        <position position="158"/>
    </location>
    <ligand>
        <name>Mg(2+)</name>
        <dbReference type="ChEBI" id="CHEBI:18420"/>
    </ligand>
</feature>
<dbReference type="RefSeq" id="WP_003466736.1">
    <property type="nucleotide sequence ID" value="NZ_APML01000019.1"/>
</dbReference>
<dbReference type="GO" id="GO:0000287">
    <property type="term" value="F:magnesium ion binding"/>
    <property type="evidence" value="ECO:0007669"/>
    <property type="project" value="UniProtKB-UniRule"/>
</dbReference>
<comment type="function">
    <text evidence="4">Catalyzes the methylation of 5-hydroxyuridine (ho5U) to form 5-methoxyuridine (mo5U) at position 34 in tRNAs.</text>
</comment>
<keyword evidence="6" id="KW-1185">Reference proteome</keyword>
<evidence type="ECO:0000313" key="6">
    <source>
        <dbReference type="Proteomes" id="UP000012283"/>
    </source>
</evidence>
<dbReference type="InterPro" id="IPR043675">
    <property type="entry name" value="TrmR_methyltr"/>
</dbReference>
<dbReference type="CDD" id="cd02440">
    <property type="entry name" value="AdoMet_MTases"/>
    <property type="match status" value="1"/>
</dbReference>
<dbReference type="Proteomes" id="UP000012283">
    <property type="component" value="Unassembled WGS sequence"/>
</dbReference>
<organism evidence="5 6">
    <name type="scientific">Gracilibacillus halophilus YIM-C55.5</name>
    <dbReference type="NCBI Taxonomy" id="1308866"/>
    <lineage>
        <taxon>Bacteria</taxon>
        <taxon>Bacillati</taxon>
        <taxon>Bacillota</taxon>
        <taxon>Bacilli</taxon>
        <taxon>Bacillales</taxon>
        <taxon>Bacillaceae</taxon>
        <taxon>Gracilibacillus</taxon>
    </lineage>
</organism>